<dbReference type="EMBL" id="QLLL01000002">
    <property type="protein sequence ID" value="RAJ08561.1"/>
    <property type="molecule type" value="Genomic_DNA"/>
</dbReference>
<keyword evidence="1 5" id="KW-0808">Transferase</keyword>
<comment type="caution">
    <text evidence="5">The sequence shown here is derived from an EMBL/GenBank/DDBJ whole genome shotgun (WGS) entry which is preliminary data.</text>
</comment>
<organism evidence="5 6">
    <name type="scientific">Chitinophaga skermanii</name>
    <dbReference type="NCBI Taxonomy" id="331697"/>
    <lineage>
        <taxon>Bacteria</taxon>
        <taxon>Pseudomonadati</taxon>
        <taxon>Bacteroidota</taxon>
        <taxon>Chitinophagia</taxon>
        <taxon>Chitinophagales</taxon>
        <taxon>Chitinophagaceae</taxon>
        <taxon>Chitinophaga</taxon>
    </lineage>
</organism>
<accession>A0A327QW30</accession>
<evidence type="ECO:0000313" key="6">
    <source>
        <dbReference type="Proteomes" id="UP000249547"/>
    </source>
</evidence>
<comment type="similarity">
    <text evidence="3">Belongs to the acetyltransferase family. RimJ subfamily.</text>
</comment>
<dbReference type="AlphaFoldDB" id="A0A327QW30"/>
<dbReference type="Proteomes" id="UP000249547">
    <property type="component" value="Unassembled WGS sequence"/>
</dbReference>
<dbReference type="InterPro" id="IPR051531">
    <property type="entry name" value="N-acetyltransferase"/>
</dbReference>
<sequence length="169" mass="19469">MQALSMNDLAVVHALHSIQEVDEFNTLGVPRDIKDTTNVLRKWITAAENKETPEYIFTIKHRATHHFIGLIAFKMKAPKFRSAEAWYKLHPHHWGKGLATEALRGLIKFGFEHLQLRRVEAGCAVENTASYRVMEKAGMLREGMKRKSLPLKNGWHDTYFYAILDTDHV</sequence>
<protein>
    <submittedName>
        <fullName evidence="5">RimJ/RimL family protein N-acetyltransferase</fullName>
    </submittedName>
</protein>
<feature type="domain" description="N-acetyltransferase" evidence="4">
    <location>
        <begin position="1"/>
        <end position="166"/>
    </location>
</feature>
<dbReference type="InterPro" id="IPR016181">
    <property type="entry name" value="Acyl_CoA_acyltransferase"/>
</dbReference>
<dbReference type="Gene3D" id="3.40.630.30">
    <property type="match status" value="1"/>
</dbReference>
<evidence type="ECO:0000256" key="2">
    <source>
        <dbReference type="ARBA" id="ARBA00023315"/>
    </source>
</evidence>
<dbReference type="RefSeq" id="WP_111596699.1">
    <property type="nucleotide sequence ID" value="NZ_QLLL01000002.1"/>
</dbReference>
<dbReference type="PANTHER" id="PTHR43792:SF8">
    <property type="entry name" value="[RIBOSOMAL PROTEIN US5]-ALANINE N-ACETYLTRANSFERASE"/>
    <property type="match status" value="1"/>
</dbReference>
<name>A0A327QW30_9BACT</name>
<evidence type="ECO:0000256" key="3">
    <source>
        <dbReference type="ARBA" id="ARBA00038502"/>
    </source>
</evidence>
<dbReference type="Pfam" id="PF13302">
    <property type="entry name" value="Acetyltransf_3"/>
    <property type="match status" value="1"/>
</dbReference>
<reference evidence="5 6" key="1">
    <citation type="submission" date="2018-06" db="EMBL/GenBank/DDBJ databases">
        <title>Genomic Encyclopedia of Archaeal and Bacterial Type Strains, Phase II (KMG-II): from individual species to whole genera.</title>
        <authorList>
            <person name="Goeker M."/>
        </authorList>
    </citation>
    <scope>NUCLEOTIDE SEQUENCE [LARGE SCALE GENOMIC DNA]</scope>
    <source>
        <strain evidence="5 6">DSM 23857</strain>
    </source>
</reference>
<dbReference type="InterPro" id="IPR000182">
    <property type="entry name" value="GNAT_dom"/>
</dbReference>
<dbReference type="OrthoDB" id="9811523at2"/>
<evidence type="ECO:0000256" key="1">
    <source>
        <dbReference type="ARBA" id="ARBA00022679"/>
    </source>
</evidence>
<dbReference type="SUPFAM" id="SSF55729">
    <property type="entry name" value="Acyl-CoA N-acyltransferases (Nat)"/>
    <property type="match status" value="1"/>
</dbReference>
<keyword evidence="6" id="KW-1185">Reference proteome</keyword>
<gene>
    <name evidence="5" type="ORF">LX64_01214</name>
</gene>
<dbReference type="PROSITE" id="PS51186">
    <property type="entry name" value="GNAT"/>
    <property type="match status" value="1"/>
</dbReference>
<dbReference type="PANTHER" id="PTHR43792">
    <property type="entry name" value="GNAT FAMILY, PUTATIVE (AFU_ORTHOLOGUE AFUA_3G00765)-RELATED-RELATED"/>
    <property type="match status" value="1"/>
</dbReference>
<dbReference type="GO" id="GO:0016747">
    <property type="term" value="F:acyltransferase activity, transferring groups other than amino-acyl groups"/>
    <property type="evidence" value="ECO:0007669"/>
    <property type="project" value="InterPro"/>
</dbReference>
<keyword evidence="2" id="KW-0012">Acyltransferase</keyword>
<evidence type="ECO:0000259" key="4">
    <source>
        <dbReference type="PROSITE" id="PS51186"/>
    </source>
</evidence>
<evidence type="ECO:0000313" key="5">
    <source>
        <dbReference type="EMBL" id="RAJ08561.1"/>
    </source>
</evidence>
<proteinExistence type="inferred from homology"/>